<gene>
    <name evidence="2" type="ORF">BT96DRAFT_858073</name>
</gene>
<dbReference type="InterPro" id="IPR029058">
    <property type="entry name" value="AB_hydrolase_fold"/>
</dbReference>
<dbReference type="SUPFAM" id="SSF82171">
    <property type="entry name" value="DPP6 N-terminal domain-like"/>
    <property type="match status" value="1"/>
</dbReference>
<dbReference type="Proteomes" id="UP000799118">
    <property type="component" value="Unassembled WGS sequence"/>
</dbReference>
<protein>
    <submittedName>
        <fullName evidence="2">Alpha/beta-hydrolase</fullName>
    </submittedName>
</protein>
<dbReference type="InterPro" id="IPR011042">
    <property type="entry name" value="6-blade_b-propeller_TolB-like"/>
</dbReference>
<evidence type="ECO:0000313" key="2">
    <source>
        <dbReference type="EMBL" id="KAE9399701.1"/>
    </source>
</evidence>
<proteinExistence type="predicted"/>
<sequence>MSERAPYGTWKSPITAERITGSTTSTEEIIVDDITSEIYHLEGRPAEKGRCVLIHSETGREIVGKEVNVRTGVHEYGGAAAIVHDGIAYYSDFSDNRLYKVAVKEGSQAKPVTPDNKAFRYACFDVHPTNPRILVSILEDHTNDTPSTVVNTLVTIDTEKQIITPLVSGADFYAFPRFSPDGTKLLWQEWDHPNMPWDISKITVADISDTLALSNVTTISKDGSNGYPVWANKNTLCWLCDVSGFINPWKYDVSTKKTSPIFPSPLKEDFAPAMWKLSFFPLAIIDEEGKFAVFKAFRDGRAVLYRVDIETGDRKELESPYVVAESMRTVSKSKGQFAFLGTKVDESERIILGSAKTDASSFTSIVASDAPSSPFDPNLVTIPRGISLKVPPNDDPLHVIFYPPHNPAYAGSSIDGEKPPCVVNVHGGPTGMAYPGLNWALQYWTSRGFAWLDVNYGGSYGYGKDYMNRLRHGWGIVDVEDCITASQLLSSPPHSLIDPKRIVIRGRSSGGLTVLGALCNSSNTSVYAAAASHFGVTDLVGLMAMTHKFEKEYGFELCGASPQNPEPFKKRSPINYVDNIKQPLLILQGDIDRVVPKEQAEAVYESIKKRGGVVEYKLYAGEGHGFRMKETQCDALERELAFYQRALGLDSK</sequence>
<dbReference type="Pfam" id="PF00326">
    <property type="entry name" value="Peptidase_S9"/>
    <property type="match status" value="1"/>
</dbReference>
<evidence type="ECO:0000313" key="3">
    <source>
        <dbReference type="Proteomes" id="UP000799118"/>
    </source>
</evidence>
<evidence type="ECO:0000259" key="1">
    <source>
        <dbReference type="Pfam" id="PF00326"/>
    </source>
</evidence>
<dbReference type="AlphaFoldDB" id="A0A6A4HPU6"/>
<feature type="domain" description="Peptidase S9 prolyl oligopeptidase catalytic" evidence="1">
    <location>
        <begin position="437"/>
        <end position="648"/>
    </location>
</feature>
<accession>A0A6A4HPU6</accession>
<dbReference type="OrthoDB" id="43744at2759"/>
<dbReference type="GO" id="GO:0008236">
    <property type="term" value="F:serine-type peptidase activity"/>
    <property type="evidence" value="ECO:0007669"/>
    <property type="project" value="InterPro"/>
</dbReference>
<keyword evidence="3" id="KW-1185">Reference proteome</keyword>
<dbReference type="PANTHER" id="PTHR43056">
    <property type="entry name" value="PEPTIDASE S9 PROLYL OLIGOPEPTIDASE"/>
    <property type="match status" value="1"/>
</dbReference>
<dbReference type="InterPro" id="IPR050585">
    <property type="entry name" value="Xaa-Pro_dipeptidyl-ppase/CocE"/>
</dbReference>
<organism evidence="2 3">
    <name type="scientific">Gymnopus androsaceus JB14</name>
    <dbReference type="NCBI Taxonomy" id="1447944"/>
    <lineage>
        <taxon>Eukaryota</taxon>
        <taxon>Fungi</taxon>
        <taxon>Dikarya</taxon>
        <taxon>Basidiomycota</taxon>
        <taxon>Agaricomycotina</taxon>
        <taxon>Agaricomycetes</taxon>
        <taxon>Agaricomycetidae</taxon>
        <taxon>Agaricales</taxon>
        <taxon>Marasmiineae</taxon>
        <taxon>Omphalotaceae</taxon>
        <taxon>Gymnopus</taxon>
    </lineage>
</organism>
<dbReference type="EMBL" id="ML769466">
    <property type="protein sequence ID" value="KAE9399701.1"/>
    <property type="molecule type" value="Genomic_DNA"/>
</dbReference>
<name>A0A6A4HPU6_9AGAR</name>
<dbReference type="Gene3D" id="2.120.10.30">
    <property type="entry name" value="TolB, C-terminal domain"/>
    <property type="match status" value="1"/>
</dbReference>
<dbReference type="GO" id="GO:0006508">
    <property type="term" value="P:proteolysis"/>
    <property type="evidence" value="ECO:0007669"/>
    <property type="project" value="InterPro"/>
</dbReference>
<dbReference type="InterPro" id="IPR001375">
    <property type="entry name" value="Peptidase_S9_cat"/>
</dbReference>
<dbReference type="SUPFAM" id="SSF53474">
    <property type="entry name" value="alpha/beta-Hydrolases"/>
    <property type="match status" value="1"/>
</dbReference>
<reference evidence="2" key="1">
    <citation type="journal article" date="2019" name="Environ. Microbiol.">
        <title>Fungal ecological strategies reflected in gene transcription - a case study of two litter decomposers.</title>
        <authorList>
            <person name="Barbi F."/>
            <person name="Kohler A."/>
            <person name="Barry K."/>
            <person name="Baskaran P."/>
            <person name="Daum C."/>
            <person name="Fauchery L."/>
            <person name="Ihrmark K."/>
            <person name="Kuo A."/>
            <person name="LaButti K."/>
            <person name="Lipzen A."/>
            <person name="Morin E."/>
            <person name="Grigoriev I.V."/>
            <person name="Henrissat B."/>
            <person name="Lindahl B."/>
            <person name="Martin F."/>
        </authorList>
    </citation>
    <scope>NUCLEOTIDE SEQUENCE</scope>
    <source>
        <strain evidence="2">JB14</strain>
    </source>
</reference>
<dbReference type="PANTHER" id="PTHR43056:SF5">
    <property type="entry name" value="PEPTIDASE S9 PROLYL OLIGOPEPTIDASE CATALYTIC DOMAIN-CONTAINING PROTEIN"/>
    <property type="match status" value="1"/>
</dbReference>
<dbReference type="Gene3D" id="3.40.50.1820">
    <property type="entry name" value="alpha/beta hydrolase"/>
    <property type="match status" value="1"/>
</dbReference>